<dbReference type="PROSITE" id="PS00187">
    <property type="entry name" value="TPP_ENZYMES"/>
    <property type="match status" value="1"/>
</dbReference>
<dbReference type="SUPFAM" id="SSF52518">
    <property type="entry name" value="Thiamin diphosphate-binding fold (THDP-binding)"/>
    <property type="match status" value="1"/>
</dbReference>
<dbReference type="Gene3D" id="3.40.50.1220">
    <property type="entry name" value="TPP-binding domain"/>
    <property type="match status" value="1"/>
</dbReference>
<gene>
    <name evidence="5" type="ORF">METZ01_LOCUS318089</name>
</gene>
<evidence type="ECO:0000256" key="1">
    <source>
        <dbReference type="ARBA" id="ARBA00001964"/>
    </source>
</evidence>
<dbReference type="GO" id="GO:0009099">
    <property type="term" value="P:L-valine biosynthetic process"/>
    <property type="evidence" value="ECO:0007669"/>
    <property type="project" value="TreeGrafter"/>
</dbReference>
<dbReference type="InterPro" id="IPR029061">
    <property type="entry name" value="THDP-binding"/>
</dbReference>
<protein>
    <recommendedName>
        <fullName evidence="4">Thiamine pyrophosphate enzyme TPP-binding domain-containing protein</fullName>
    </recommendedName>
</protein>
<proteinExistence type="inferred from homology"/>
<evidence type="ECO:0000259" key="4">
    <source>
        <dbReference type="Pfam" id="PF02775"/>
    </source>
</evidence>
<dbReference type="PANTHER" id="PTHR18968:SF13">
    <property type="entry name" value="ACETOLACTATE SYNTHASE CATALYTIC SUBUNIT, MITOCHONDRIAL"/>
    <property type="match status" value="1"/>
</dbReference>
<dbReference type="EMBL" id="UINC01103104">
    <property type="protein sequence ID" value="SVC65235.1"/>
    <property type="molecule type" value="Genomic_DNA"/>
</dbReference>
<dbReference type="PANTHER" id="PTHR18968">
    <property type="entry name" value="THIAMINE PYROPHOSPHATE ENZYMES"/>
    <property type="match status" value="1"/>
</dbReference>
<feature type="non-terminal residue" evidence="5">
    <location>
        <position position="1"/>
    </location>
</feature>
<feature type="domain" description="Thiamine pyrophosphate enzyme TPP-binding" evidence="4">
    <location>
        <begin position="90"/>
        <end position="237"/>
    </location>
</feature>
<dbReference type="Gene3D" id="3.40.50.970">
    <property type="match status" value="1"/>
</dbReference>
<comment type="cofactor">
    <cofactor evidence="1">
        <name>thiamine diphosphate</name>
        <dbReference type="ChEBI" id="CHEBI:58937"/>
    </cofactor>
</comment>
<sequence length="265" mass="29100">KIIHVDIDPAEHQKNIETHVPIVGNVKDVLGQLVDSVSASTHSDWLQWINEVRINHMESMSVPSGPELSAQYVISRIAELIGSESVLCTGVGQHQMWAAQFGNISRPRQFITSGGLGTMGFEVPAAMGAQAASPERPVWTICGDGGFQMTFQEIGTMIAEKLPVKMAIMNNCYLGMVRQWQELFYDKNLVDVDITQPDFLKIAEAYGIRGIRVTNQEDVDAAIQEAEADPGPVIIDFRVAQQDNVWPMVPAGAALNETVESRGHM</sequence>
<dbReference type="GO" id="GO:0003984">
    <property type="term" value="F:acetolactate synthase activity"/>
    <property type="evidence" value="ECO:0007669"/>
    <property type="project" value="TreeGrafter"/>
</dbReference>
<reference evidence="5" key="1">
    <citation type="submission" date="2018-05" db="EMBL/GenBank/DDBJ databases">
        <authorList>
            <person name="Lanie J.A."/>
            <person name="Ng W.-L."/>
            <person name="Kazmierczak K.M."/>
            <person name="Andrzejewski T.M."/>
            <person name="Davidsen T.M."/>
            <person name="Wayne K.J."/>
            <person name="Tettelin H."/>
            <person name="Glass J.I."/>
            <person name="Rusch D."/>
            <person name="Podicherti R."/>
            <person name="Tsui H.-C.T."/>
            <person name="Winkler M.E."/>
        </authorList>
    </citation>
    <scope>NUCLEOTIDE SEQUENCE</scope>
</reference>
<name>A0A382NXZ2_9ZZZZ</name>
<dbReference type="InterPro" id="IPR011766">
    <property type="entry name" value="TPP_enzyme_TPP-bd"/>
</dbReference>
<organism evidence="5">
    <name type="scientific">marine metagenome</name>
    <dbReference type="NCBI Taxonomy" id="408172"/>
    <lineage>
        <taxon>unclassified sequences</taxon>
        <taxon>metagenomes</taxon>
        <taxon>ecological metagenomes</taxon>
    </lineage>
</organism>
<evidence type="ECO:0000256" key="2">
    <source>
        <dbReference type="ARBA" id="ARBA00007812"/>
    </source>
</evidence>
<dbReference type="GO" id="GO:0030976">
    <property type="term" value="F:thiamine pyrophosphate binding"/>
    <property type="evidence" value="ECO:0007669"/>
    <property type="project" value="InterPro"/>
</dbReference>
<evidence type="ECO:0000256" key="3">
    <source>
        <dbReference type="ARBA" id="ARBA00023052"/>
    </source>
</evidence>
<dbReference type="GO" id="GO:0050660">
    <property type="term" value="F:flavin adenine dinucleotide binding"/>
    <property type="evidence" value="ECO:0007669"/>
    <property type="project" value="TreeGrafter"/>
</dbReference>
<dbReference type="GO" id="GO:0009097">
    <property type="term" value="P:isoleucine biosynthetic process"/>
    <property type="evidence" value="ECO:0007669"/>
    <property type="project" value="TreeGrafter"/>
</dbReference>
<dbReference type="FunFam" id="3.40.50.970:FF:000016">
    <property type="entry name" value="Acetolactate synthase"/>
    <property type="match status" value="1"/>
</dbReference>
<accession>A0A382NXZ2</accession>
<evidence type="ECO:0000313" key="5">
    <source>
        <dbReference type="EMBL" id="SVC65235.1"/>
    </source>
</evidence>
<comment type="similarity">
    <text evidence="2">Belongs to the TPP enzyme family.</text>
</comment>
<dbReference type="InterPro" id="IPR029035">
    <property type="entry name" value="DHS-like_NAD/FAD-binding_dom"/>
</dbReference>
<dbReference type="SUPFAM" id="SSF52467">
    <property type="entry name" value="DHS-like NAD/FAD-binding domain"/>
    <property type="match status" value="1"/>
</dbReference>
<dbReference type="CDD" id="cd02015">
    <property type="entry name" value="TPP_AHAS"/>
    <property type="match status" value="1"/>
</dbReference>
<dbReference type="AlphaFoldDB" id="A0A382NXZ2"/>
<dbReference type="Pfam" id="PF02775">
    <property type="entry name" value="TPP_enzyme_C"/>
    <property type="match status" value="1"/>
</dbReference>
<dbReference type="InterPro" id="IPR000399">
    <property type="entry name" value="TPP-bd_CS"/>
</dbReference>
<keyword evidence="3" id="KW-0786">Thiamine pyrophosphate</keyword>
<dbReference type="InterPro" id="IPR039368">
    <property type="entry name" value="AHAS_TPP"/>
</dbReference>
<dbReference type="InterPro" id="IPR045229">
    <property type="entry name" value="TPP_enz"/>
</dbReference>
<dbReference type="GO" id="GO:0005948">
    <property type="term" value="C:acetolactate synthase complex"/>
    <property type="evidence" value="ECO:0007669"/>
    <property type="project" value="TreeGrafter"/>
</dbReference>
<dbReference type="GO" id="GO:0000287">
    <property type="term" value="F:magnesium ion binding"/>
    <property type="evidence" value="ECO:0007669"/>
    <property type="project" value="InterPro"/>
</dbReference>